<dbReference type="HOGENOM" id="CLU_1714587_0_0_1"/>
<keyword evidence="3" id="KW-1185">Reference proteome</keyword>
<proteinExistence type="predicted"/>
<dbReference type="EMBL" id="JMSN01000005">
    <property type="protein sequence ID" value="KDN53006.1"/>
    <property type="molecule type" value="Genomic_DNA"/>
</dbReference>
<name>A0A066WGS8_TILAU</name>
<dbReference type="GeneID" id="25265568"/>
<dbReference type="RefSeq" id="XP_013245845.1">
    <property type="nucleotide sequence ID" value="XM_013390391.1"/>
</dbReference>
<accession>A0A066WGS8</accession>
<protein>
    <submittedName>
        <fullName evidence="2">Uncharacterized protein</fullName>
    </submittedName>
</protein>
<dbReference type="InParanoid" id="A0A066WGS8"/>
<evidence type="ECO:0000313" key="2">
    <source>
        <dbReference type="EMBL" id="KDN53006.1"/>
    </source>
</evidence>
<dbReference type="Proteomes" id="UP000027361">
    <property type="component" value="Unassembled WGS sequence"/>
</dbReference>
<dbReference type="AlphaFoldDB" id="A0A066WGS8"/>
<feature type="region of interest" description="Disordered" evidence="1">
    <location>
        <begin position="1"/>
        <end position="22"/>
    </location>
</feature>
<reference evidence="2 3" key="1">
    <citation type="submission" date="2014-05" db="EMBL/GenBank/DDBJ databases">
        <title>Draft genome sequence of a rare smut relative, Tilletiaria anomala UBC 951.</title>
        <authorList>
            <consortium name="DOE Joint Genome Institute"/>
            <person name="Toome M."/>
            <person name="Kuo A."/>
            <person name="Henrissat B."/>
            <person name="Lipzen A."/>
            <person name="Tritt A."/>
            <person name="Yoshinaga Y."/>
            <person name="Zane M."/>
            <person name="Barry K."/>
            <person name="Grigoriev I.V."/>
            <person name="Spatafora J.W."/>
            <person name="Aimea M.C."/>
        </authorList>
    </citation>
    <scope>NUCLEOTIDE SEQUENCE [LARGE SCALE GENOMIC DNA]</scope>
    <source>
        <strain evidence="2 3">UBC 951</strain>
    </source>
</reference>
<sequence length="153" mass="16150">MGRGPIAPNKDARTPKDDEYELNTPSRLLNAANEGTLAPAKDTSPSNLDPTCTDILFPNYVNMVEITPMLVSANAAAAATVIEVVSKSAGQTPAAIFERLSSGCMLLVHTFSQDVNTTTFAGVLTIDRTSSVDHGETGESIAIQLKPVEAMTQ</sequence>
<comment type="caution">
    <text evidence="2">The sequence shown here is derived from an EMBL/GenBank/DDBJ whole genome shotgun (WGS) entry which is preliminary data.</text>
</comment>
<evidence type="ECO:0000256" key="1">
    <source>
        <dbReference type="SAM" id="MobiDB-lite"/>
    </source>
</evidence>
<organism evidence="2 3">
    <name type="scientific">Tilletiaria anomala (strain ATCC 24038 / CBS 436.72 / UBC 951)</name>
    <dbReference type="NCBI Taxonomy" id="1037660"/>
    <lineage>
        <taxon>Eukaryota</taxon>
        <taxon>Fungi</taxon>
        <taxon>Dikarya</taxon>
        <taxon>Basidiomycota</taxon>
        <taxon>Ustilaginomycotina</taxon>
        <taxon>Exobasidiomycetes</taxon>
        <taxon>Georgefischeriales</taxon>
        <taxon>Tilletiariaceae</taxon>
        <taxon>Tilletiaria</taxon>
    </lineage>
</organism>
<gene>
    <name evidence="2" type="ORF">K437DRAFT_260982</name>
</gene>
<evidence type="ECO:0000313" key="3">
    <source>
        <dbReference type="Proteomes" id="UP000027361"/>
    </source>
</evidence>